<proteinExistence type="predicted"/>
<dbReference type="Proteomes" id="UP000507962">
    <property type="component" value="Unassembled WGS sequence"/>
</dbReference>
<dbReference type="EMBL" id="CAADHO010000003">
    <property type="protein sequence ID" value="VFQ44401.1"/>
    <property type="molecule type" value="Genomic_DNA"/>
</dbReference>
<dbReference type="RefSeq" id="WP_180139818.1">
    <property type="nucleotide sequence ID" value="NZ_CAADHO010000003.1"/>
</dbReference>
<name>A0A4U8YL50_9BACT</name>
<dbReference type="Pfam" id="PF04606">
    <property type="entry name" value="Ogr_Delta"/>
    <property type="match status" value="1"/>
</dbReference>
<reference evidence="2 3" key="1">
    <citation type="submission" date="2019-03" db="EMBL/GenBank/DDBJ databases">
        <authorList>
            <person name="Nijsse B."/>
        </authorList>
    </citation>
    <scope>NUCLEOTIDE SEQUENCE [LARGE SCALE GENOMIC DNA]</scope>
    <source>
        <strain evidence="2">Desulfoluna butyratoxydans MSL71</strain>
    </source>
</reference>
<keyword evidence="3" id="KW-1185">Reference proteome</keyword>
<dbReference type="InterPro" id="IPR007684">
    <property type="entry name" value="Znf_Ogr/Delta"/>
</dbReference>
<evidence type="ECO:0000259" key="1">
    <source>
        <dbReference type="Pfam" id="PF04606"/>
    </source>
</evidence>
<protein>
    <submittedName>
        <fullName evidence="2">Zinc finger ogr/delta-type</fullName>
    </submittedName>
</protein>
<dbReference type="AlphaFoldDB" id="A0A4U8YL50"/>
<gene>
    <name evidence="2" type="ORF">MSL71_20500</name>
</gene>
<feature type="domain" description="Zinc finger Ogr/Delta-type" evidence="1">
    <location>
        <begin position="28"/>
        <end position="64"/>
    </location>
</feature>
<organism evidence="2 3">
    <name type="scientific">Desulfoluna butyratoxydans</name>
    <dbReference type="NCBI Taxonomy" id="231438"/>
    <lineage>
        <taxon>Bacteria</taxon>
        <taxon>Pseudomonadati</taxon>
        <taxon>Thermodesulfobacteriota</taxon>
        <taxon>Desulfobacteria</taxon>
        <taxon>Desulfobacterales</taxon>
        <taxon>Desulfolunaceae</taxon>
        <taxon>Desulfoluna</taxon>
    </lineage>
</organism>
<evidence type="ECO:0000313" key="3">
    <source>
        <dbReference type="Proteomes" id="UP000507962"/>
    </source>
</evidence>
<accession>A0A4U8YL50</accession>
<sequence length="80" mass="9023">MTDFRHLLLIWIKKADAGVDFKNGRALCPACGARLKVKTTRPWEGTTRIRYHVCKAEPCGLAAISHNIKSIETREEETTP</sequence>
<evidence type="ECO:0000313" key="2">
    <source>
        <dbReference type="EMBL" id="VFQ44401.1"/>
    </source>
</evidence>